<dbReference type="NCBIfam" id="TIGR01855">
    <property type="entry name" value="IMP_synth_hisH"/>
    <property type="match status" value="1"/>
</dbReference>
<keyword evidence="5 10" id="KW-0315">Glutamine amidotransferase</keyword>
<comment type="subcellular location">
    <subcellularLocation>
        <location evidence="10">Cytoplasm</location>
    </subcellularLocation>
</comment>
<evidence type="ECO:0000259" key="12">
    <source>
        <dbReference type="Pfam" id="PF00117"/>
    </source>
</evidence>
<evidence type="ECO:0000256" key="4">
    <source>
        <dbReference type="ARBA" id="ARBA00022801"/>
    </source>
</evidence>
<keyword evidence="3 10" id="KW-0028">Amino-acid biosynthesis</keyword>
<comment type="subunit">
    <text evidence="2 10">Heterodimer of HisH and HisF.</text>
</comment>
<dbReference type="GO" id="GO:0005737">
    <property type="term" value="C:cytoplasm"/>
    <property type="evidence" value="ECO:0007669"/>
    <property type="project" value="UniProtKB-SubCell"/>
</dbReference>
<keyword evidence="7 10" id="KW-0456">Lyase</keyword>
<dbReference type="Pfam" id="PF00117">
    <property type="entry name" value="GATase"/>
    <property type="match status" value="1"/>
</dbReference>
<evidence type="ECO:0000256" key="1">
    <source>
        <dbReference type="ARBA" id="ARBA00005091"/>
    </source>
</evidence>
<feature type="active site" description="Nucleophile" evidence="10 11">
    <location>
        <position position="71"/>
    </location>
</feature>
<evidence type="ECO:0000313" key="14">
    <source>
        <dbReference type="Proteomes" id="UP000231057"/>
    </source>
</evidence>
<sequence>MGNLHSVAKALDVVGATPIVSDRAADILSADAVVLPGVGAFDPAMARLQERGLVTVIHEVIAKGMPFLGICLGLQVLFEYSEEGTAAGLGVFAGAVKRLQSEPNLTIPHMGWNQLTLKQSDAPLWQGLPPRPWVYFVHSYVVVPAAPQLVAATVQHGQQTVTAAIAHKNVVACQFHPEKSGAIGLKILENFVRFVQQSPPAPVAIATSAPSSEG</sequence>
<evidence type="ECO:0000256" key="9">
    <source>
        <dbReference type="ARBA" id="ARBA00049534"/>
    </source>
</evidence>
<keyword evidence="6 10" id="KW-0368">Histidine biosynthesis</keyword>
<evidence type="ECO:0000256" key="6">
    <source>
        <dbReference type="ARBA" id="ARBA00023102"/>
    </source>
</evidence>
<name>A0A2D2Q5K6_PARLV</name>
<dbReference type="Gene3D" id="3.40.50.880">
    <property type="match status" value="1"/>
</dbReference>
<feature type="active site" evidence="10 11">
    <location>
        <position position="178"/>
    </location>
</feature>
<dbReference type="PIRSF" id="PIRSF000495">
    <property type="entry name" value="Amidotransf_hisH"/>
    <property type="match status" value="1"/>
</dbReference>
<dbReference type="PANTHER" id="PTHR42701">
    <property type="entry name" value="IMIDAZOLE GLYCEROL PHOSPHATE SYNTHASE SUBUNIT HISH"/>
    <property type="match status" value="1"/>
</dbReference>
<dbReference type="CDD" id="cd01748">
    <property type="entry name" value="GATase1_IGP_Synthase"/>
    <property type="match status" value="1"/>
</dbReference>
<keyword evidence="14" id="KW-1185">Reference proteome</keyword>
<dbReference type="AlphaFoldDB" id="A0A2D2Q5K6"/>
<dbReference type="EC" id="3.5.1.2" evidence="10"/>
<dbReference type="InterPro" id="IPR029062">
    <property type="entry name" value="Class_I_gatase-like"/>
</dbReference>
<dbReference type="GO" id="GO:0016829">
    <property type="term" value="F:lyase activity"/>
    <property type="evidence" value="ECO:0007669"/>
    <property type="project" value="UniProtKB-KW"/>
</dbReference>
<dbReference type="EC" id="4.3.2.10" evidence="10"/>
<comment type="function">
    <text evidence="10">IGPS catalyzes the conversion of PRFAR and glutamine to IGP, AICAR and glutamate. The HisH subunit catalyzes the hydrolysis of glutamine to glutamate and ammonia as part of the synthesis of IGP and AICAR. The resulting ammonia molecule is channeled to the active site of HisF.</text>
</comment>
<evidence type="ECO:0000256" key="3">
    <source>
        <dbReference type="ARBA" id="ARBA00022605"/>
    </source>
</evidence>
<feature type="active site" evidence="10 11">
    <location>
        <position position="176"/>
    </location>
</feature>
<dbReference type="InterPro" id="IPR010139">
    <property type="entry name" value="Imidazole-glycPsynth_HisH"/>
</dbReference>
<dbReference type="PROSITE" id="PS51273">
    <property type="entry name" value="GATASE_TYPE_1"/>
    <property type="match status" value="1"/>
</dbReference>
<evidence type="ECO:0000256" key="8">
    <source>
        <dbReference type="ARBA" id="ARBA00047838"/>
    </source>
</evidence>
<evidence type="ECO:0000256" key="5">
    <source>
        <dbReference type="ARBA" id="ARBA00022962"/>
    </source>
</evidence>
<comment type="pathway">
    <text evidence="1 10">Amino-acid biosynthesis; L-histidine biosynthesis; L-histidine from 5-phospho-alpha-D-ribose 1-diphosphate: step 5/9.</text>
</comment>
<accession>A0A2D2Q5K6</accession>
<dbReference type="UniPathway" id="UPA00031">
    <property type="reaction ID" value="UER00010"/>
</dbReference>
<evidence type="ECO:0000256" key="10">
    <source>
        <dbReference type="HAMAP-Rule" id="MF_00278"/>
    </source>
</evidence>
<dbReference type="EMBL" id="CP018092">
    <property type="protein sequence ID" value="ATS19527.1"/>
    <property type="molecule type" value="Genomic_DNA"/>
</dbReference>
<keyword evidence="4 10" id="KW-0378">Hydrolase</keyword>
<evidence type="ECO:0000313" key="13">
    <source>
        <dbReference type="EMBL" id="ATS19527.1"/>
    </source>
</evidence>
<reference evidence="13 14" key="1">
    <citation type="submission" date="2016-11" db="EMBL/GenBank/DDBJ databases">
        <title>Complete genome sequence of thermophilic cyanobacteria strain Synechococcus sp. PCC6715.</title>
        <authorList>
            <person name="Tang J."/>
            <person name="Daroch M."/>
            <person name="Liang Y."/>
            <person name="Jiang D."/>
            <person name="Shah M."/>
        </authorList>
    </citation>
    <scope>NUCLEOTIDE SEQUENCE [LARGE SCALE GENOMIC DNA]</scope>
    <source>
        <strain evidence="13 14">PCC 6715</strain>
    </source>
</reference>
<comment type="catalytic activity">
    <reaction evidence="8 10">
        <text>5-[(5-phospho-1-deoxy-D-ribulos-1-ylimino)methylamino]-1-(5-phospho-beta-D-ribosyl)imidazole-4-carboxamide + L-glutamine = D-erythro-1-(imidazol-4-yl)glycerol 3-phosphate + 5-amino-1-(5-phospho-beta-D-ribosyl)imidazole-4-carboxamide + L-glutamate + H(+)</text>
        <dbReference type="Rhea" id="RHEA:24793"/>
        <dbReference type="ChEBI" id="CHEBI:15378"/>
        <dbReference type="ChEBI" id="CHEBI:29985"/>
        <dbReference type="ChEBI" id="CHEBI:58278"/>
        <dbReference type="ChEBI" id="CHEBI:58359"/>
        <dbReference type="ChEBI" id="CHEBI:58475"/>
        <dbReference type="ChEBI" id="CHEBI:58525"/>
        <dbReference type="EC" id="4.3.2.10"/>
    </reaction>
</comment>
<evidence type="ECO:0000256" key="11">
    <source>
        <dbReference type="PIRSR" id="PIRSR000495-1"/>
    </source>
</evidence>
<dbReference type="HAMAP" id="MF_00278">
    <property type="entry name" value="HisH"/>
    <property type="match status" value="1"/>
</dbReference>
<gene>
    <name evidence="10" type="primary">hisH</name>
    <name evidence="13" type="ORF">BRW62_05705</name>
</gene>
<evidence type="ECO:0000256" key="7">
    <source>
        <dbReference type="ARBA" id="ARBA00023239"/>
    </source>
</evidence>
<dbReference type="InterPro" id="IPR017926">
    <property type="entry name" value="GATASE"/>
</dbReference>
<organism evidence="13 14">
    <name type="scientific">Parathermosynechococcus lividus PCC 6715</name>
    <dbReference type="NCBI Taxonomy" id="1917166"/>
    <lineage>
        <taxon>Bacteria</taxon>
        <taxon>Bacillati</taxon>
        <taxon>Cyanobacteriota</taxon>
        <taxon>Cyanophyceae</taxon>
        <taxon>Acaryochloridales</taxon>
        <taxon>Thermosynechococcaceae</taxon>
        <taxon>Parathermosynechococcus</taxon>
    </lineage>
</organism>
<feature type="domain" description="Glutamine amidotransferase" evidence="12">
    <location>
        <begin position="30"/>
        <end position="192"/>
    </location>
</feature>
<dbReference type="PANTHER" id="PTHR42701:SF1">
    <property type="entry name" value="IMIDAZOLE GLYCEROL PHOSPHATE SYNTHASE SUBUNIT HISH"/>
    <property type="match status" value="1"/>
</dbReference>
<evidence type="ECO:0000256" key="2">
    <source>
        <dbReference type="ARBA" id="ARBA00011152"/>
    </source>
</evidence>
<proteinExistence type="inferred from homology"/>
<dbReference type="GO" id="GO:0000105">
    <property type="term" value="P:L-histidine biosynthetic process"/>
    <property type="evidence" value="ECO:0007669"/>
    <property type="project" value="UniProtKB-UniRule"/>
</dbReference>
<dbReference type="GO" id="GO:0000107">
    <property type="term" value="F:imidazoleglycerol-phosphate synthase activity"/>
    <property type="evidence" value="ECO:0007669"/>
    <property type="project" value="UniProtKB-UniRule"/>
</dbReference>
<keyword evidence="10" id="KW-0963">Cytoplasm</keyword>
<comment type="catalytic activity">
    <reaction evidence="9 10">
        <text>L-glutamine + H2O = L-glutamate + NH4(+)</text>
        <dbReference type="Rhea" id="RHEA:15889"/>
        <dbReference type="ChEBI" id="CHEBI:15377"/>
        <dbReference type="ChEBI" id="CHEBI:28938"/>
        <dbReference type="ChEBI" id="CHEBI:29985"/>
        <dbReference type="ChEBI" id="CHEBI:58359"/>
        <dbReference type="EC" id="3.5.1.2"/>
    </reaction>
</comment>
<dbReference type="KEGG" id="slw:BRW62_05705"/>
<reference evidence="14" key="2">
    <citation type="journal article" date="2022" name="Front. Microbiol.">
        <title>Comparative Genomic Analysis Revealed Distinct Molecular Components and Organization of CO2-Concentrating Mechanism in Thermophilic Cyanobacteria.</title>
        <authorList>
            <person name="Tang J."/>
            <person name="Zhou H."/>
            <person name="Yao D."/>
            <person name="Riaz S."/>
            <person name="You D."/>
            <person name="Klepacz-Smolka A."/>
            <person name="Daroch M."/>
        </authorList>
    </citation>
    <scope>NUCLEOTIDE SEQUENCE [LARGE SCALE GENOMIC DNA]</scope>
    <source>
        <strain evidence="14">PCC 6715</strain>
    </source>
</reference>
<protein>
    <recommendedName>
        <fullName evidence="10">Imidazole glycerol phosphate synthase subunit HisH</fullName>
        <ecNumber evidence="10">4.3.2.10</ecNumber>
    </recommendedName>
    <alternativeName>
        <fullName evidence="10">IGP synthase glutaminase subunit</fullName>
        <ecNumber evidence="10">3.5.1.2</ecNumber>
    </alternativeName>
    <alternativeName>
        <fullName evidence="10">IGP synthase subunit HisH</fullName>
    </alternativeName>
    <alternativeName>
        <fullName evidence="10">ImGP synthase subunit HisH</fullName>
        <shortName evidence="10">IGPS subunit HisH</shortName>
    </alternativeName>
</protein>
<dbReference type="GO" id="GO:0004359">
    <property type="term" value="F:glutaminase activity"/>
    <property type="evidence" value="ECO:0007669"/>
    <property type="project" value="UniProtKB-EC"/>
</dbReference>
<dbReference type="SUPFAM" id="SSF52317">
    <property type="entry name" value="Class I glutamine amidotransferase-like"/>
    <property type="match status" value="1"/>
</dbReference>
<dbReference type="Proteomes" id="UP000231057">
    <property type="component" value="Chromosome"/>
</dbReference>